<keyword evidence="1" id="KW-0812">Transmembrane</keyword>
<dbReference type="Gene3D" id="3.55.50.30">
    <property type="match status" value="1"/>
</dbReference>
<dbReference type="InterPro" id="IPR006860">
    <property type="entry name" value="FecR"/>
</dbReference>
<feature type="transmembrane region" description="Helical" evidence="1">
    <location>
        <begin position="90"/>
        <end position="110"/>
    </location>
</feature>
<dbReference type="FunFam" id="2.60.120.1440:FF:000001">
    <property type="entry name" value="Putative anti-sigma factor"/>
    <property type="match status" value="1"/>
</dbReference>
<dbReference type="Proteomes" id="UP001155483">
    <property type="component" value="Unassembled WGS sequence"/>
</dbReference>
<dbReference type="InterPro" id="IPR032508">
    <property type="entry name" value="FecR_C"/>
</dbReference>
<dbReference type="GO" id="GO:0016989">
    <property type="term" value="F:sigma factor antagonist activity"/>
    <property type="evidence" value="ECO:0007669"/>
    <property type="project" value="TreeGrafter"/>
</dbReference>
<reference evidence="4" key="1">
    <citation type="submission" date="2022-09" db="EMBL/GenBank/DDBJ databases">
        <authorList>
            <person name="Yuan C."/>
            <person name="Ke Z."/>
        </authorList>
    </citation>
    <scope>NUCLEOTIDE SEQUENCE</scope>
    <source>
        <strain evidence="4">LB-8</strain>
    </source>
</reference>
<dbReference type="AlphaFoldDB" id="A0A9X2Y0V4"/>
<proteinExistence type="predicted"/>
<evidence type="ECO:0000256" key="1">
    <source>
        <dbReference type="SAM" id="Phobius"/>
    </source>
</evidence>
<dbReference type="Gene3D" id="2.60.120.1440">
    <property type="match status" value="1"/>
</dbReference>
<keyword evidence="5" id="KW-1185">Reference proteome</keyword>
<feature type="domain" description="Protein FecR C-terminal" evidence="3">
    <location>
        <begin position="329"/>
        <end position="396"/>
    </location>
</feature>
<evidence type="ECO:0000259" key="3">
    <source>
        <dbReference type="Pfam" id="PF16344"/>
    </source>
</evidence>
<feature type="domain" description="FecR protein" evidence="2">
    <location>
        <begin position="191"/>
        <end position="285"/>
    </location>
</feature>
<organism evidence="4 5">
    <name type="scientific">Paraflavisolibacter caeni</name>
    <dbReference type="NCBI Taxonomy" id="2982496"/>
    <lineage>
        <taxon>Bacteria</taxon>
        <taxon>Pseudomonadati</taxon>
        <taxon>Bacteroidota</taxon>
        <taxon>Chitinophagia</taxon>
        <taxon>Chitinophagales</taxon>
        <taxon>Chitinophagaceae</taxon>
        <taxon>Paraflavisolibacter</taxon>
    </lineage>
</organism>
<name>A0A9X2Y0V4_9BACT</name>
<dbReference type="Pfam" id="PF04773">
    <property type="entry name" value="FecR"/>
    <property type="match status" value="1"/>
</dbReference>
<keyword evidence="1" id="KW-1133">Transmembrane helix</keyword>
<reference evidence="4" key="2">
    <citation type="submission" date="2023-04" db="EMBL/GenBank/DDBJ databases">
        <title>Paracnuella aquatica gen. nov., sp. nov., a member of the family Chitinophagaceae isolated from a hot spring.</title>
        <authorList>
            <person name="Wang C."/>
        </authorList>
    </citation>
    <scope>NUCLEOTIDE SEQUENCE</scope>
    <source>
        <strain evidence="4">LB-8</strain>
    </source>
</reference>
<evidence type="ECO:0000313" key="5">
    <source>
        <dbReference type="Proteomes" id="UP001155483"/>
    </source>
</evidence>
<comment type="caution">
    <text evidence="4">The sequence shown here is derived from an EMBL/GenBank/DDBJ whole genome shotgun (WGS) entry which is preliminary data.</text>
</comment>
<dbReference type="Pfam" id="PF16344">
    <property type="entry name" value="FecR_C"/>
    <property type="match status" value="1"/>
</dbReference>
<dbReference type="RefSeq" id="WP_279300053.1">
    <property type="nucleotide sequence ID" value="NZ_JAOTIF010000039.1"/>
</dbReference>
<sequence length="398" mass="44596">MNKDEHYYRDLLKRYLENSCTPTEIGEVLDFLEKDSSNRLLLLQLKEQFYNTANEKNQISNKQSGRIREALLKKITEAPVISINRRRWQFVAAAAAIIMMIGMGAFLIIFQKNAQKPEVVKTELKDKRFKNDVLPGGNKAVLTLADGSAIVLDDARNGALAQQGNTKVIKLGGKLAYDVANAGIKEVLYNTIATPRGGQYQVELPDGSQVWLNSASSLRFPTTFVGKERKVEINGEAYFEVAKNKSMPFIVSVNGAEVQVLGTHFNVMAYKEEFDVKTTLLEGSIRFVSGNNTSLLKPGQQAKLSKEGQVKVVNDVDVDEVIAWKNGMFNFEKVDIETVMRQLARWYDVEVVYQNEKGGDLFHVEIPRNTKLSDALKILEVAGGARFEIEGKRIKVLQ</sequence>
<dbReference type="PANTHER" id="PTHR30273:SF2">
    <property type="entry name" value="PROTEIN FECR"/>
    <property type="match status" value="1"/>
</dbReference>
<dbReference type="PANTHER" id="PTHR30273">
    <property type="entry name" value="PERIPLASMIC SIGNAL SENSOR AND SIGMA FACTOR ACTIVATOR FECR-RELATED"/>
    <property type="match status" value="1"/>
</dbReference>
<gene>
    <name evidence="4" type="ORF">OCK74_26085</name>
</gene>
<keyword evidence="1" id="KW-0472">Membrane</keyword>
<dbReference type="InterPro" id="IPR012373">
    <property type="entry name" value="Ferrdict_sens_TM"/>
</dbReference>
<dbReference type="EMBL" id="JAOTIF010000039">
    <property type="protein sequence ID" value="MCU7552616.1"/>
    <property type="molecule type" value="Genomic_DNA"/>
</dbReference>
<accession>A0A9X2Y0V4</accession>
<evidence type="ECO:0000259" key="2">
    <source>
        <dbReference type="Pfam" id="PF04773"/>
    </source>
</evidence>
<evidence type="ECO:0000313" key="4">
    <source>
        <dbReference type="EMBL" id="MCU7552616.1"/>
    </source>
</evidence>
<protein>
    <submittedName>
        <fullName evidence="4">FecR domain-containing protein</fullName>
    </submittedName>
</protein>